<organism evidence="2 3">
    <name type="scientific">SAR86 cluster bacterium</name>
    <dbReference type="NCBI Taxonomy" id="2030880"/>
    <lineage>
        <taxon>Bacteria</taxon>
        <taxon>Pseudomonadati</taxon>
        <taxon>Pseudomonadota</taxon>
        <taxon>Gammaproteobacteria</taxon>
        <taxon>SAR86 cluster</taxon>
    </lineage>
</organism>
<name>A0A2A5AD72_9GAMM</name>
<feature type="transmembrane region" description="Helical" evidence="1">
    <location>
        <begin position="43"/>
        <end position="61"/>
    </location>
</feature>
<keyword evidence="1" id="KW-0472">Membrane</keyword>
<dbReference type="Proteomes" id="UP000218327">
    <property type="component" value="Unassembled WGS sequence"/>
</dbReference>
<reference evidence="3" key="1">
    <citation type="submission" date="2017-08" db="EMBL/GenBank/DDBJ databases">
        <title>A dynamic microbial community with high functional redundancy inhabits the cold, oxic subseafloor aquifer.</title>
        <authorList>
            <person name="Tully B.J."/>
            <person name="Wheat C.G."/>
            <person name="Glazer B.T."/>
            <person name="Huber J.A."/>
        </authorList>
    </citation>
    <scope>NUCLEOTIDE SEQUENCE [LARGE SCALE GENOMIC DNA]</scope>
</reference>
<evidence type="ECO:0000256" key="1">
    <source>
        <dbReference type="SAM" id="Phobius"/>
    </source>
</evidence>
<gene>
    <name evidence="2" type="ORF">COA96_18210</name>
</gene>
<proteinExistence type="predicted"/>
<dbReference type="AlphaFoldDB" id="A0A2A5AD72"/>
<keyword evidence="1" id="KW-0812">Transmembrane</keyword>
<comment type="caution">
    <text evidence="2">The sequence shown here is derived from an EMBL/GenBank/DDBJ whole genome shotgun (WGS) entry which is preliminary data.</text>
</comment>
<sequence length="124" mass="13554">MIDNSKIDSLDRMLAQPALIADRGFSEQLGRNLSKTFSLRSKFFALAGVSWLALVLVVSSPRQLIEHLFSLLAMINISDQLQVLNNSLVTSISAVGYSAEPISYLGLLALVLLLFAVFSLVIKD</sequence>
<keyword evidence="1" id="KW-1133">Transmembrane helix</keyword>
<accession>A0A2A5AD72</accession>
<protein>
    <submittedName>
        <fullName evidence="2">Uncharacterized protein</fullName>
    </submittedName>
</protein>
<evidence type="ECO:0000313" key="3">
    <source>
        <dbReference type="Proteomes" id="UP000218327"/>
    </source>
</evidence>
<evidence type="ECO:0000313" key="2">
    <source>
        <dbReference type="EMBL" id="PCJ16806.1"/>
    </source>
</evidence>
<feature type="transmembrane region" description="Helical" evidence="1">
    <location>
        <begin position="102"/>
        <end position="122"/>
    </location>
</feature>
<dbReference type="EMBL" id="NVVJ01000114">
    <property type="protein sequence ID" value="PCJ16806.1"/>
    <property type="molecule type" value="Genomic_DNA"/>
</dbReference>